<feature type="transmembrane region" description="Helical" evidence="9">
    <location>
        <begin position="283"/>
        <end position="301"/>
    </location>
</feature>
<keyword evidence="5 9" id="KW-1003">Cell membrane</keyword>
<dbReference type="AlphaFoldDB" id="A0A151A1P5"/>
<evidence type="ECO:0000256" key="7">
    <source>
        <dbReference type="ARBA" id="ARBA00022989"/>
    </source>
</evidence>
<keyword evidence="4 9" id="KW-0813">Transport</keyword>
<organism evidence="11 12">
    <name type="scientific">Staphylococcus kloosii</name>
    <dbReference type="NCBI Taxonomy" id="29384"/>
    <lineage>
        <taxon>Bacteria</taxon>
        <taxon>Bacillati</taxon>
        <taxon>Bacillota</taxon>
        <taxon>Bacilli</taxon>
        <taxon>Bacillales</taxon>
        <taxon>Staphylococcaceae</taxon>
        <taxon>Staphylococcus</taxon>
    </lineage>
</organism>
<evidence type="ECO:0000256" key="6">
    <source>
        <dbReference type="ARBA" id="ARBA00022692"/>
    </source>
</evidence>
<dbReference type="RefSeq" id="WP_061853579.1">
    <property type="nucleotide sequence ID" value="NZ_LUGM01000002.1"/>
</dbReference>
<dbReference type="PROSITE" id="PS50850">
    <property type="entry name" value="MFS"/>
    <property type="match status" value="1"/>
</dbReference>
<evidence type="ECO:0000313" key="11">
    <source>
        <dbReference type="EMBL" id="KYH13348.1"/>
    </source>
</evidence>
<dbReference type="GO" id="GO:0042910">
    <property type="term" value="F:xenobiotic transmembrane transporter activity"/>
    <property type="evidence" value="ECO:0007669"/>
    <property type="project" value="InterPro"/>
</dbReference>
<feature type="transmembrane region" description="Helical" evidence="9">
    <location>
        <begin position="52"/>
        <end position="69"/>
    </location>
</feature>
<dbReference type="NCBIfam" id="TIGR00710">
    <property type="entry name" value="efflux_Bcr_CflA"/>
    <property type="match status" value="1"/>
</dbReference>
<feature type="domain" description="Major facilitator superfamily (MFS) profile" evidence="10">
    <location>
        <begin position="11"/>
        <end position="401"/>
    </location>
</feature>
<evidence type="ECO:0000256" key="4">
    <source>
        <dbReference type="ARBA" id="ARBA00022448"/>
    </source>
</evidence>
<dbReference type="InterPro" id="IPR036259">
    <property type="entry name" value="MFS_trans_sf"/>
</dbReference>
<evidence type="ECO:0000259" key="10">
    <source>
        <dbReference type="PROSITE" id="PS50850"/>
    </source>
</evidence>
<dbReference type="InterPro" id="IPR011701">
    <property type="entry name" value="MFS"/>
</dbReference>
<evidence type="ECO:0000313" key="12">
    <source>
        <dbReference type="Proteomes" id="UP000075418"/>
    </source>
</evidence>
<dbReference type="PANTHER" id="PTHR23502:SF132">
    <property type="entry name" value="POLYAMINE TRANSPORTER 2-RELATED"/>
    <property type="match status" value="1"/>
</dbReference>
<proteinExistence type="inferred from homology"/>
<dbReference type="InterPro" id="IPR005829">
    <property type="entry name" value="Sugar_transporter_CS"/>
</dbReference>
<feature type="transmembrane region" description="Helical" evidence="9">
    <location>
        <begin position="12"/>
        <end position="32"/>
    </location>
</feature>
<feature type="transmembrane region" description="Helical" evidence="9">
    <location>
        <begin position="138"/>
        <end position="163"/>
    </location>
</feature>
<protein>
    <recommendedName>
        <fullName evidence="9">Bcr/CflA family efflux transporter</fullName>
    </recommendedName>
</protein>
<evidence type="ECO:0000256" key="9">
    <source>
        <dbReference type="RuleBase" id="RU365088"/>
    </source>
</evidence>
<keyword evidence="7 9" id="KW-1133">Transmembrane helix</keyword>
<feature type="transmembrane region" description="Helical" evidence="9">
    <location>
        <begin position="347"/>
        <end position="367"/>
    </location>
</feature>
<dbReference type="Gene3D" id="1.20.1720.10">
    <property type="entry name" value="Multidrug resistance protein D"/>
    <property type="match status" value="1"/>
</dbReference>
<dbReference type="GO" id="GO:1990961">
    <property type="term" value="P:xenobiotic detoxification by transmembrane export across the plasma membrane"/>
    <property type="evidence" value="ECO:0007669"/>
    <property type="project" value="InterPro"/>
</dbReference>
<reference evidence="11 12" key="1">
    <citation type="submission" date="2016-02" db="EMBL/GenBank/DDBJ databases">
        <title>Draft genome sequence of hydrocarbon degrading Staphylococcus saprophyticus Strain CNV2, isolated from crude-oil contaminated soil from Noonmati Oil Refinery, Guwahati, Assam, India.</title>
        <authorList>
            <person name="Mukherjee A."/>
            <person name="Chettri B."/>
            <person name="Langpoklakpam J."/>
            <person name="Singh A.K."/>
            <person name="Chattopadhyay D.J."/>
        </authorList>
    </citation>
    <scope>NUCLEOTIDE SEQUENCE [LARGE SCALE GENOMIC DNA]</scope>
    <source>
        <strain evidence="11 12">CNV2</strain>
    </source>
</reference>
<dbReference type="Pfam" id="PF07690">
    <property type="entry name" value="MFS_1"/>
    <property type="match status" value="1"/>
</dbReference>
<dbReference type="CDD" id="cd17320">
    <property type="entry name" value="MFS_MdfA_MDR_like"/>
    <property type="match status" value="1"/>
</dbReference>
<evidence type="ECO:0000256" key="5">
    <source>
        <dbReference type="ARBA" id="ARBA00022475"/>
    </source>
</evidence>
<accession>A0A151A1P5</accession>
<dbReference type="Proteomes" id="UP000075418">
    <property type="component" value="Unassembled WGS sequence"/>
</dbReference>
<dbReference type="InterPro" id="IPR001958">
    <property type="entry name" value="Tet-R_TetA/multi-R_MdtG-like"/>
</dbReference>
<gene>
    <name evidence="11" type="ORF">A0131_00790</name>
</gene>
<name>A0A151A1P5_9STAP</name>
<comment type="similarity">
    <text evidence="2 9">Belongs to the major facilitator superfamily. Bcr/CmlA family.</text>
</comment>
<evidence type="ECO:0000256" key="8">
    <source>
        <dbReference type="ARBA" id="ARBA00023136"/>
    </source>
</evidence>
<feature type="transmembrane region" description="Helical" evidence="9">
    <location>
        <begin position="250"/>
        <end position="271"/>
    </location>
</feature>
<feature type="transmembrane region" description="Helical" evidence="9">
    <location>
        <begin position="169"/>
        <end position="188"/>
    </location>
</feature>
<comment type="caution">
    <text evidence="11">The sequence shown here is derived from an EMBL/GenBank/DDBJ whole genome shotgun (WGS) entry which is preliminary data.</text>
</comment>
<dbReference type="GO" id="GO:0005886">
    <property type="term" value="C:plasma membrane"/>
    <property type="evidence" value="ECO:0007669"/>
    <property type="project" value="UniProtKB-SubCell"/>
</dbReference>
<dbReference type="FunFam" id="1.20.1720.10:FF:000005">
    <property type="entry name" value="Bcr/CflA family efflux transporter"/>
    <property type="match status" value="1"/>
</dbReference>
<sequence length="402" mass="43450">MKNYEQTSKPTILFIIILGALTAIGALSIDMFLPGLPQLRSDFGTTTSNAQLTLSLFMIGLALGNLFIGPISDALGRKKPLIIAMVIFAIASIAIVFTTNIWIMVLLRFIQGFCGGAGAVISRAISSDLYSGKQLTKFLAVLMLVNGIAPVIAPTLGGIILSFSTWRMVFIILTIFGVCMVVGSLFKINESLPIERRDQAHIGAIFKNFSMLIVKPKFVLPMLIQGFTFIMLFSYISASPFITQRIYHLSALHFSWMFAGVGITLIFSSQLTGKLVDYINQQTLLRALTLIQIIGVIWVTITLTAHLHIITLIIGFVILVAPVTGVATLAFSIAMNERTGGSGSASSLLGLVQSLFGGLVTPLVGLAGETSAMPYITIICISGVILIILQIFNYFAFRNTVQ</sequence>
<dbReference type="EMBL" id="LUGM01000002">
    <property type="protein sequence ID" value="KYH13348.1"/>
    <property type="molecule type" value="Genomic_DNA"/>
</dbReference>
<dbReference type="PROSITE" id="PS00216">
    <property type="entry name" value="SUGAR_TRANSPORT_1"/>
    <property type="match status" value="1"/>
</dbReference>
<evidence type="ECO:0000256" key="3">
    <source>
        <dbReference type="ARBA" id="ARBA00007520"/>
    </source>
</evidence>
<dbReference type="InterPro" id="IPR020846">
    <property type="entry name" value="MFS_dom"/>
</dbReference>
<comment type="subcellular location">
    <subcellularLocation>
        <location evidence="1 9">Cell membrane</location>
        <topology evidence="1 9">Multi-pass membrane protein</topology>
    </subcellularLocation>
</comment>
<keyword evidence="8 9" id="KW-0472">Membrane</keyword>
<feature type="transmembrane region" description="Helical" evidence="9">
    <location>
        <begin position="109"/>
        <end position="126"/>
    </location>
</feature>
<dbReference type="PRINTS" id="PR01035">
    <property type="entry name" value="TCRTETA"/>
</dbReference>
<evidence type="ECO:0000256" key="1">
    <source>
        <dbReference type="ARBA" id="ARBA00004651"/>
    </source>
</evidence>
<feature type="transmembrane region" description="Helical" evidence="9">
    <location>
        <begin position="218"/>
        <end position="238"/>
    </location>
</feature>
<feature type="transmembrane region" description="Helical" evidence="9">
    <location>
        <begin position="81"/>
        <end position="103"/>
    </location>
</feature>
<keyword evidence="6 9" id="KW-0812">Transmembrane</keyword>
<feature type="transmembrane region" description="Helical" evidence="9">
    <location>
        <begin position="373"/>
        <end position="397"/>
    </location>
</feature>
<dbReference type="SUPFAM" id="SSF103473">
    <property type="entry name" value="MFS general substrate transporter"/>
    <property type="match status" value="1"/>
</dbReference>
<feature type="transmembrane region" description="Helical" evidence="9">
    <location>
        <begin position="307"/>
        <end position="335"/>
    </location>
</feature>
<dbReference type="InterPro" id="IPR004812">
    <property type="entry name" value="Efflux_drug-R_Bcr/CmlA"/>
</dbReference>
<comment type="similarity">
    <text evidence="3">Belongs to the major facilitator superfamily. TCR/Tet family.</text>
</comment>
<evidence type="ECO:0000256" key="2">
    <source>
        <dbReference type="ARBA" id="ARBA00006236"/>
    </source>
</evidence>
<dbReference type="PANTHER" id="PTHR23502">
    <property type="entry name" value="MAJOR FACILITATOR SUPERFAMILY"/>
    <property type="match status" value="1"/>
</dbReference>